<evidence type="ECO:0000256" key="1">
    <source>
        <dbReference type="SAM" id="MobiDB-lite"/>
    </source>
</evidence>
<dbReference type="WBParaSite" id="maker-uti_cns_0001958-snap-gene-0.32-mRNA-1">
    <property type="protein sequence ID" value="maker-uti_cns_0001958-snap-gene-0.32-mRNA-1"/>
    <property type="gene ID" value="maker-uti_cns_0001958-snap-gene-0.32"/>
</dbReference>
<dbReference type="AlphaFoldDB" id="A0A1I8GID2"/>
<feature type="compositionally biased region" description="Polar residues" evidence="1">
    <location>
        <begin position="31"/>
        <end position="47"/>
    </location>
</feature>
<proteinExistence type="predicted"/>
<protein>
    <submittedName>
        <fullName evidence="3">XRN_N domain-containing protein</fullName>
    </submittedName>
</protein>
<sequence>KPVCLYFKFILQRTAHRMGNVLAKKRESRYPPQSQTEIRPTQYSTNIPAHPMGNALPQQQQSRQQPALSQPELKPTQTTTNDPPRIKLDNTDEFDAQRRSANDWIKKKHVELMDLDTDKGTNTEKARRLRVCILKFE</sequence>
<name>A0A1I8GID2_9PLAT</name>
<reference evidence="3" key="1">
    <citation type="submission" date="2016-11" db="UniProtKB">
        <authorList>
            <consortium name="WormBaseParasite"/>
        </authorList>
    </citation>
    <scope>IDENTIFICATION</scope>
</reference>
<evidence type="ECO:0000313" key="3">
    <source>
        <dbReference type="WBParaSite" id="maker-uti_cns_0001958-snap-gene-0.32-mRNA-1"/>
    </source>
</evidence>
<organism evidence="2 3">
    <name type="scientific">Macrostomum lignano</name>
    <dbReference type="NCBI Taxonomy" id="282301"/>
    <lineage>
        <taxon>Eukaryota</taxon>
        <taxon>Metazoa</taxon>
        <taxon>Spiralia</taxon>
        <taxon>Lophotrochozoa</taxon>
        <taxon>Platyhelminthes</taxon>
        <taxon>Rhabditophora</taxon>
        <taxon>Macrostomorpha</taxon>
        <taxon>Macrostomida</taxon>
        <taxon>Macrostomidae</taxon>
        <taxon>Macrostomum</taxon>
    </lineage>
</organism>
<feature type="region of interest" description="Disordered" evidence="1">
    <location>
        <begin position="22"/>
        <end position="95"/>
    </location>
</feature>
<accession>A0A1I8GID2</accession>
<dbReference type="Proteomes" id="UP000095280">
    <property type="component" value="Unplaced"/>
</dbReference>
<evidence type="ECO:0000313" key="2">
    <source>
        <dbReference type="Proteomes" id="UP000095280"/>
    </source>
</evidence>
<feature type="compositionally biased region" description="Low complexity" evidence="1">
    <location>
        <begin position="55"/>
        <end position="70"/>
    </location>
</feature>
<keyword evidence="2" id="KW-1185">Reference proteome</keyword>
<feature type="compositionally biased region" description="Basic and acidic residues" evidence="1">
    <location>
        <begin position="84"/>
        <end position="95"/>
    </location>
</feature>